<dbReference type="PIRSF" id="PIRSF030200">
    <property type="entry name" value="PaaB"/>
    <property type="match status" value="1"/>
</dbReference>
<accession>A0A496PLF9</accession>
<protein>
    <submittedName>
        <fullName evidence="2">1,2-phenylacetyl-CoA epoxidase subunit B</fullName>
    </submittedName>
</protein>
<sequence>MSTPATGNNTGQTNATGAVTEDKHSWPLWEVFVRSSRGLSHVHAGSLHAPDAEMAVRNARDLYTRRNEGVSLWVVRSDDIIASDPQDKSSYFESPKGKDYRHATYYTASEGVKHL</sequence>
<dbReference type="NCBIfam" id="TIGR02157">
    <property type="entry name" value="PA_CoA_Oxy2"/>
    <property type="match status" value="1"/>
</dbReference>
<organism evidence="2 3">
    <name type="scientific">Galactobacter caseinivorans</name>
    <dbReference type="NCBI Taxonomy" id="2676123"/>
    <lineage>
        <taxon>Bacteria</taxon>
        <taxon>Bacillati</taxon>
        <taxon>Actinomycetota</taxon>
        <taxon>Actinomycetes</taxon>
        <taxon>Micrococcales</taxon>
        <taxon>Micrococcaceae</taxon>
        <taxon>Galactobacter</taxon>
    </lineage>
</organism>
<comment type="caution">
    <text evidence="2">The sequence shown here is derived from an EMBL/GenBank/DDBJ whole genome shotgun (WGS) entry which is preliminary data.</text>
</comment>
<evidence type="ECO:0000256" key="1">
    <source>
        <dbReference type="SAM" id="MobiDB-lite"/>
    </source>
</evidence>
<keyword evidence="3" id="KW-1185">Reference proteome</keyword>
<proteinExistence type="predicted"/>
<dbReference type="AlphaFoldDB" id="A0A496PLF9"/>
<feature type="compositionally biased region" description="Low complexity" evidence="1">
    <location>
        <begin position="1"/>
        <end position="19"/>
    </location>
</feature>
<name>A0A496PLF9_9MICC</name>
<dbReference type="Proteomes" id="UP000273119">
    <property type="component" value="Unassembled WGS sequence"/>
</dbReference>
<dbReference type="Pfam" id="PF06243">
    <property type="entry name" value="PaaB"/>
    <property type="match status" value="1"/>
</dbReference>
<dbReference type="RefSeq" id="WP_121483644.1">
    <property type="nucleotide sequence ID" value="NZ_QQXL01000001.1"/>
</dbReference>
<evidence type="ECO:0000313" key="3">
    <source>
        <dbReference type="Proteomes" id="UP000273119"/>
    </source>
</evidence>
<reference evidence="2 3" key="1">
    <citation type="submission" date="2018-07" db="EMBL/GenBank/DDBJ databases">
        <title>Arthrobacter sp. nov., isolated from raw cow's milk with high bacterial count.</title>
        <authorList>
            <person name="Hahne J."/>
            <person name="Isele D."/>
            <person name="Lipski A."/>
        </authorList>
    </citation>
    <scope>NUCLEOTIDE SEQUENCE [LARGE SCALE GENOMIC DNA]</scope>
    <source>
        <strain evidence="2 3">JZ R-183</strain>
    </source>
</reference>
<gene>
    <name evidence="2" type="ORF">DWQ67_00545</name>
</gene>
<feature type="region of interest" description="Disordered" evidence="1">
    <location>
        <begin position="1"/>
        <end position="20"/>
    </location>
</feature>
<dbReference type="EMBL" id="QQXL01000001">
    <property type="protein sequence ID" value="RKW71381.1"/>
    <property type="molecule type" value="Genomic_DNA"/>
</dbReference>
<dbReference type="InterPro" id="IPR038693">
    <property type="entry name" value="PaaB_sf"/>
</dbReference>
<dbReference type="InterPro" id="IPR009359">
    <property type="entry name" value="PaaB"/>
</dbReference>
<evidence type="ECO:0000313" key="2">
    <source>
        <dbReference type="EMBL" id="RKW71381.1"/>
    </source>
</evidence>
<dbReference type="Gene3D" id="3.10.20.520">
    <property type="entry name" value="Phenylacetic acid degradation B"/>
    <property type="match status" value="1"/>
</dbReference>